<gene>
    <name evidence="9" type="ORF">LUZ62_056690</name>
</gene>
<evidence type="ECO:0000256" key="6">
    <source>
        <dbReference type="SAM" id="Phobius"/>
    </source>
</evidence>
<dbReference type="PANTHER" id="PTHR47652:SF3">
    <property type="entry name" value="MITOCHONDRIAL IMPORT INNER MEMBRANE TRANSLOCASE SUBUNIT TIM44"/>
    <property type="match status" value="1"/>
</dbReference>
<evidence type="ECO:0000256" key="3">
    <source>
        <dbReference type="ARBA" id="ARBA00022989"/>
    </source>
</evidence>
<evidence type="ECO:0000313" key="10">
    <source>
        <dbReference type="Proteomes" id="UP001140206"/>
    </source>
</evidence>
<feature type="compositionally biased region" description="Basic and acidic residues" evidence="5">
    <location>
        <begin position="213"/>
        <end position="235"/>
    </location>
</feature>
<evidence type="ECO:0000313" key="9">
    <source>
        <dbReference type="EMBL" id="KAJ4772433.1"/>
    </source>
</evidence>
<feature type="transmembrane region" description="Helical" evidence="6">
    <location>
        <begin position="387"/>
        <end position="405"/>
    </location>
</feature>
<keyword evidence="7" id="KW-0732">Signal</keyword>
<evidence type="ECO:0000256" key="2">
    <source>
        <dbReference type="ARBA" id="ARBA00022692"/>
    </source>
</evidence>
<dbReference type="SUPFAM" id="SSF58113">
    <property type="entry name" value="Apolipoprotein A-I"/>
    <property type="match status" value="1"/>
</dbReference>
<sequence>MMNLLAFGLVLSTLTAAGVLTPPLNPPHHSHSQSGSDQVLREGHRVIVLEYEREVPADTGTGNGEGEHRIKALSESTKDKICDAYGVCRDKLSGAASEVEHVIRGAKDKLSGLFHHSKDKLSDAEETVKESVKGTKDKVLEAKDAAEDKLFQAKEATKDKVSDAKDASKEKVFQAKDATKDKLSHAKGFTKDKLSQASEKTADMISEAKEAAKDKLSQTKEAAEDKLHEAKEKIGDVLPNAEKSREKLSEMKEEVRGKASHFKEGIKETAEKAGDIAEETAQNLTDIVRRARDVAYDMASYVARPKTGRAMWAVAQLLGFATAYGTCVWVTFIASHVLVSVLPRQQFGMVQSKVYPVYFRAVAYGIAVAFVAQFFGRGRGSLVEKLQAYNLLGALGMVLVNMLFLEPTATKVMFERMKAEKEEGRGRDMSDMVEPVMTATPTAAVSGVASVTTTTTTATTAPVGSGSFGNVKTTSQSEMHNEETAGEIKLRNLSIRLRRWNSYSSLSNVLALMSLTWHLVHLARLMACCD</sequence>
<accession>A0AAV8E1Q4</accession>
<evidence type="ECO:0000259" key="8">
    <source>
        <dbReference type="Pfam" id="PF13664"/>
    </source>
</evidence>
<comment type="caution">
    <text evidence="9">The sequence shown here is derived from an EMBL/GenBank/DDBJ whole genome shotgun (WGS) entry which is preliminary data.</text>
</comment>
<organism evidence="9 10">
    <name type="scientific">Rhynchospora pubera</name>
    <dbReference type="NCBI Taxonomy" id="906938"/>
    <lineage>
        <taxon>Eukaryota</taxon>
        <taxon>Viridiplantae</taxon>
        <taxon>Streptophyta</taxon>
        <taxon>Embryophyta</taxon>
        <taxon>Tracheophyta</taxon>
        <taxon>Spermatophyta</taxon>
        <taxon>Magnoliopsida</taxon>
        <taxon>Liliopsida</taxon>
        <taxon>Poales</taxon>
        <taxon>Cyperaceae</taxon>
        <taxon>Cyperoideae</taxon>
        <taxon>Rhynchosporeae</taxon>
        <taxon>Rhynchospora</taxon>
    </lineage>
</organism>
<evidence type="ECO:0000256" key="4">
    <source>
        <dbReference type="ARBA" id="ARBA00023136"/>
    </source>
</evidence>
<proteinExistence type="predicted"/>
<feature type="signal peptide" evidence="7">
    <location>
        <begin position="1"/>
        <end position="17"/>
    </location>
</feature>
<dbReference type="Proteomes" id="UP001140206">
    <property type="component" value="Chromosome 3"/>
</dbReference>
<feature type="transmembrane region" description="Helical" evidence="6">
    <location>
        <begin position="317"/>
        <end position="342"/>
    </location>
</feature>
<evidence type="ECO:0000256" key="5">
    <source>
        <dbReference type="SAM" id="MobiDB-lite"/>
    </source>
</evidence>
<keyword evidence="10" id="KW-1185">Reference proteome</keyword>
<feature type="domain" description="TMEM205-like" evidence="8">
    <location>
        <begin position="318"/>
        <end position="417"/>
    </location>
</feature>
<evidence type="ECO:0000256" key="1">
    <source>
        <dbReference type="ARBA" id="ARBA00004370"/>
    </source>
</evidence>
<name>A0AAV8E1Q4_9POAL</name>
<feature type="chain" id="PRO_5043698201" evidence="7">
    <location>
        <begin position="18"/>
        <end position="530"/>
    </location>
</feature>
<feature type="region of interest" description="Disordered" evidence="5">
    <location>
        <begin position="213"/>
        <end position="243"/>
    </location>
</feature>
<dbReference type="AlphaFoldDB" id="A0AAV8E1Q4"/>
<dbReference type="InterPro" id="IPR025423">
    <property type="entry name" value="TMEM205-like"/>
</dbReference>
<dbReference type="Gene3D" id="6.10.140.1430">
    <property type="match status" value="1"/>
</dbReference>
<protein>
    <submittedName>
        <fullName evidence="9">Transmembrane protein 205</fullName>
    </submittedName>
</protein>
<keyword evidence="2 6" id="KW-0812">Transmembrane</keyword>
<dbReference type="GO" id="GO:0016020">
    <property type="term" value="C:membrane"/>
    <property type="evidence" value="ECO:0007669"/>
    <property type="project" value="UniProtKB-SubCell"/>
</dbReference>
<dbReference type="EMBL" id="JAMFTS010000003">
    <property type="protein sequence ID" value="KAJ4772433.1"/>
    <property type="molecule type" value="Genomic_DNA"/>
</dbReference>
<feature type="transmembrane region" description="Helical" evidence="6">
    <location>
        <begin position="354"/>
        <end position="375"/>
    </location>
</feature>
<keyword evidence="4 6" id="KW-0472">Membrane</keyword>
<keyword evidence="3 6" id="KW-1133">Transmembrane helix</keyword>
<dbReference type="PANTHER" id="PTHR47652">
    <property type="entry name" value="MITOCHONDRIAL IMPORT INNER MEMBRANE TRANSLOCASE SUBUNIT TIM44"/>
    <property type="match status" value="1"/>
</dbReference>
<comment type="subcellular location">
    <subcellularLocation>
        <location evidence="1">Membrane</location>
    </subcellularLocation>
</comment>
<dbReference type="Gene3D" id="1.20.120.20">
    <property type="entry name" value="Apolipoprotein"/>
    <property type="match status" value="1"/>
</dbReference>
<dbReference type="Pfam" id="PF13664">
    <property type="entry name" value="DUF4149"/>
    <property type="match status" value="1"/>
</dbReference>
<evidence type="ECO:0000256" key="7">
    <source>
        <dbReference type="SAM" id="SignalP"/>
    </source>
</evidence>
<reference evidence="9" key="1">
    <citation type="submission" date="2022-08" db="EMBL/GenBank/DDBJ databases">
        <authorList>
            <person name="Marques A."/>
        </authorList>
    </citation>
    <scope>NUCLEOTIDE SEQUENCE</scope>
    <source>
        <strain evidence="9">RhyPub2mFocal</strain>
        <tissue evidence="9">Leaves</tissue>
    </source>
</reference>